<dbReference type="AlphaFoldDB" id="A0AAW0KLA4"/>
<dbReference type="EMBL" id="PKMF04000280">
    <property type="protein sequence ID" value="KAK7839592.1"/>
    <property type="molecule type" value="Genomic_DNA"/>
</dbReference>
<sequence>MGGVVLASLIITFGFIGNEDLVLVHDALEYGECRLSLAIPKYGIFENINSLKELAQMPQWTAEKPLRFWPYPSAQLGPKFMKENGLKYVTFSTADGALEAAPA</sequence>
<evidence type="ECO:0000313" key="3">
    <source>
        <dbReference type="Proteomes" id="UP000237347"/>
    </source>
</evidence>
<dbReference type="GO" id="GO:0000105">
    <property type="term" value="P:L-histidine biosynthetic process"/>
    <property type="evidence" value="ECO:0007669"/>
    <property type="project" value="UniProtKB-KW"/>
</dbReference>
<evidence type="ECO:0000313" key="2">
    <source>
        <dbReference type="EMBL" id="KAK7839592.1"/>
    </source>
</evidence>
<feature type="non-terminal residue" evidence="2">
    <location>
        <position position="103"/>
    </location>
</feature>
<dbReference type="PANTHER" id="PTHR21403:SF8">
    <property type="entry name" value="ATP PHOSPHORIBOSYLTRANSFERASE"/>
    <property type="match status" value="1"/>
</dbReference>
<dbReference type="Proteomes" id="UP000237347">
    <property type="component" value="Unassembled WGS sequence"/>
</dbReference>
<organism evidence="2 3">
    <name type="scientific">Quercus suber</name>
    <name type="common">Cork oak</name>
    <dbReference type="NCBI Taxonomy" id="58331"/>
    <lineage>
        <taxon>Eukaryota</taxon>
        <taxon>Viridiplantae</taxon>
        <taxon>Streptophyta</taxon>
        <taxon>Embryophyta</taxon>
        <taxon>Tracheophyta</taxon>
        <taxon>Spermatophyta</taxon>
        <taxon>Magnoliopsida</taxon>
        <taxon>eudicotyledons</taxon>
        <taxon>Gunneridae</taxon>
        <taxon>Pentapetalae</taxon>
        <taxon>rosids</taxon>
        <taxon>fabids</taxon>
        <taxon>Fagales</taxon>
        <taxon>Fagaceae</taxon>
        <taxon>Quercus</taxon>
    </lineage>
</organism>
<name>A0AAW0KLA4_QUESU</name>
<dbReference type="GO" id="GO:0003879">
    <property type="term" value="F:ATP phosphoribosyltransferase activity"/>
    <property type="evidence" value="ECO:0007669"/>
    <property type="project" value="UniProtKB-EC"/>
</dbReference>
<keyword evidence="3" id="KW-1185">Reference proteome</keyword>
<dbReference type="PANTHER" id="PTHR21403">
    <property type="entry name" value="ATP PHOSPHORIBOSYLTRANSFERASE ATP-PRTASE"/>
    <property type="match status" value="1"/>
</dbReference>
<keyword evidence="1" id="KW-0732">Signal</keyword>
<gene>
    <name evidence="2" type="primary">HISN1B_0</name>
    <name evidence="2" type="ORF">CFP56_017885</name>
</gene>
<comment type="caution">
    <text evidence="2">The sequence shown here is derived from an EMBL/GenBank/DDBJ whole genome shotgun (WGS) entry which is preliminary data.</text>
</comment>
<accession>A0AAW0KLA4</accession>
<reference evidence="2 3" key="1">
    <citation type="journal article" date="2018" name="Sci. Data">
        <title>The draft genome sequence of cork oak.</title>
        <authorList>
            <person name="Ramos A.M."/>
            <person name="Usie A."/>
            <person name="Barbosa P."/>
            <person name="Barros P.M."/>
            <person name="Capote T."/>
            <person name="Chaves I."/>
            <person name="Simoes F."/>
            <person name="Abreu I."/>
            <person name="Carrasquinho I."/>
            <person name="Faro C."/>
            <person name="Guimaraes J.B."/>
            <person name="Mendonca D."/>
            <person name="Nobrega F."/>
            <person name="Rodrigues L."/>
            <person name="Saibo N.J.M."/>
            <person name="Varela M.C."/>
            <person name="Egas C."/>
            <person name="Matos J."/>
            <person name="Miguel C.M."/>
            <person name="Oliveira M.M."/>
            <person name="Ricardo C.P."/>
            <person name="Goncalves S."/>
        </authorList>
    </citation>
    <scope>NUCLEOTIDE SEQUENCE [LARGE SCALE GENOMIC DNA]</scope>
    <source>
        <strain evidence="3">cv. HL8</strain>
    </source>
</reference>
<protein>
    <submittedName>
        <fullName evidence="2">Atp phosphoribosyltransferase 2</fullName>
    </submittedName>
</protein>
<keyword evidence="2" id="KW-0328">Glycosyltransferase</keyword>
<dbReference type="InterPro" id="IPR001348">
    <property type="entry name" value="ATP_PRibTrfase_HisG"/>
</dbReference>
<keyword evidence="2" id="KW-0808">Transferase</keyword>
<feature type="chain" id="PRO_5043956805" evidence="1">
    <location>
        <begin position="19"/>
        <end position="103"/>
    </location>
</feature>
<evidence type="ECO:0000256" key="1">
    <source>
        <dbReference type="SAM" id="SignalP"/>
    </source>
</evidence>
<feature type="signal peptide" evidence="1">
    <location>
        <begin position="1"/>
        <end position="18"/>
    </location>
</feature>
<proteinExistence type="predicted"/>